<comment type="cofactor">
    <cofactor evidence="1">
        <name>[4Fe-4S] cluster</name>
        <dbReference type="ChEBI" id="CHEBI:49883"/>
    </cofactor>
</comment>
<dbReference type="SMART" id="SM00729">
    <property type="entry name" value="Elp3"/>
    <property type="match status" value="1"/>
</dbReference>
<dbReference type="Gene3D" id="3.80.30.20">
    <property type="entry name" value="tm_1862 like domain"/>
    <property type="match status" value="1"/>
</dbReference>
<protein>
    <submittedName>
        <fullName evidence="10">tRNA (N(6)-L-threonylcarbamoyladenosine(37)-C(2))-methylthiotransferase MtaB</fullName>
    </submittedName>
</protein>
<keyword evidence="4" id="KW-0949">S-adenosyl-L-methionine</keyword>
<evidence type="ECO:0000256" key="4">
    <source>
        <dbReference type="ARBA" id="ARBA00022691"/>
    </source>
</evidence>
<dbReference type="InterPro" id="IPR006638">
    <property type="entry name" value="Elp3/MiaA/NifB-like_rSAM"/>
</dbReference>
<name>A0ABY7M247_9CHLR</name>
<dbReference type="Pfam" id="PF04055">
    <property type="entry name" value="Radical_SAM"/>
    <property type="match status" value="1"/>
</dbReference>
<evidence type="ECO:0000256" key="6">
    <source>
        <dbReference type="ARBA" id="ARBA00023004"/>
    </source>
</evidence>
<dbReference type="InterPro" id="IPR007197">
    <property type="entry name" value="rSAM"/>
</dbReference>
<dbReference type="Proteomes" id="UP001212803">
    <property type="component" value="Chromosome"/>
</dbReference>
<dbReference type="NCBIfam" id="TIGR01579">
    <property type="entry name" value="MiaB-like-C"/>
    <property type="match status" value="1"/>
</dbReference>
<dbReference type="InterPro" id="IPR058240">
    <property type="entry name" value="rSAM_sf"/>
</dbReference>
<dbReference type="EMBL" id="CP115149">
    <property type="protein sequence ID" value="WBL34790.1"/>
    <property type="molecule type" value="Genomic_DNA"/>
</dbReference>
<keyword evidence="5" id="KW-0479">Metal-binding</keyword>
<dbReference type="Gene3D" id="3.40.50.12160">
    <property type="entry name" value="Methylthiotransferase, N-terminal domain"/>
    <property type="match status" value="1"/>
</dbReference>
<dbReference type="SFLD" id="SFLDS00029">
    <property type="entry name" value="Radical_SAM"/>
    <property type="match status" value="1"/>
</dbReference>
<dbReference type="InterPro" id="IPR023404">
    <property type="entry name" value="rSAM_horseshoe"/>
</dbReference>
<sequence length="427" mass="46170">MRRPLAAVLTLGCKLNLADSGEIAAGLRRAGYDVVDHVCEADAYVINTCSVTHVADAKSRKLIRSMRRLAPAARVAVTGCYPQSAGFDAVRDLGADFVAGTRDADKAALVSFLAAGAPPPPAAAPAFEPAPLVPGLTRAFVKAQEGCNDVCAFCIVPRTRGREESRSIEAVAAEVQRAVDAGAREVVITGTQLGAWGRDLDPPLRPHHLISAVLERTEVLRLRFSSLQPQDITPELLALWQDPRLMPHFHLALQSGSDTVLAAMRRRYTARDFLLAAERIRAAVPAAAITTDVIAGFPGETEADFEATLALCREVGFARIHAFPYSPRSRTAAARMPGQLSPEVKKERMARLLALAGELSLAFRRAHQGATRPVLWEEEKAGEWFGHTDNYIPVYAPGANLRNRVTPVRLCEVYHDGVRGTLPTEAP</sequence>
<gene>
    <name evidence="10" type="primary">mtaB</name>
    <name evidence="10" type="ORF">O0235_08270</name>
</gene>
<evidence type="ECO:0000259" key="8">
    <source>
        <dbReference type="PROSITE" id="PS51449"/>
    </source>
</evidence>
<keyword evidence="3" id="KW-0808">Transferase</keyword>
<proteinExistence type="predicted"/>
<feature type="domain" description="Radical SAM core" evidence="9">
    <location>
        <begin position="133"/>
        <end position="362"/>
    </location>
</feature>
<dbReference type="PANTHER" id="PTHR43020">
    <property type="entry name" value="CDK5 REGULATORY SUBUNIT-ASSOCIATED PROTEIN 1"/>
    <property type="match status" value="1"/>
</dbReference>
<dbReference type="SFLD" id="SFLDG01082">
    <property type="entry name" value="B12-binding_domain_containing"/>
    <property type="match status" value="1"/>
</dbReference>
<accession>A0ABY7M247</accession>
<dbReference type="SFLD" id="SFLDG01061">
    <property type="entry name" value="methylthiotransferase"/>
    <property type="match status" value="1"/>
</dbReference>
<dbReference type="PROSITE" id="PS51918">
    <property type="entry name" value="RADICAL_SAM"/>
    <property type="match status" value="1"/>
</dbReference>
<evidence type="ECO:0000313" key="11">
    <source>
        <dbReference type="Proteomes" id="UP001212803"/>
    </source>
</evidence>
<dbReference type="Pfam" id="PF00919">
    <property type="entry name" value="UPF0004"/>
    <property type="match status" value="1"/>
</dbReference>
<dbReference type="InterPro" id="IPR013848">
    <property type="entry name" value="Methylthiotransferase_N"/>
</dbReference>
<evidence type="ECO:0000256" key="7">
    <source>
        <dbReference type="ARBA" id="ARBA00023014"/>
    </source>
</evidence>
<feature type="domain" description="MTTase N-terminal" evidence="8">
    <location>
        <begin position="4"/>
        <end position="115"/>
    </location>
</feature>
<dbReference type="PROSITE" id="PS51449">
    <property type="entry name" value="MTTASE_N"/>
    <property type="match status" value="1"/>
</dbReference>
<dbReference type="CDD" id="cd01335">
    <property type="entry name" value="Radical_SAM"/>
    <property type="match status" value="1"/>
</dbReference>
<keyword evidence="7" id="KW-0411">Iron-sulfur</keyword>
<evidence type="ECO:0000256" key="3">
    <source>
        <dbReference type="ARBA" id="ARBA00022679"/>
    </source>
</evidence>
<evidence type="ECO:0000256" key="5">
    <source>
        <dbReference type="ARBA" id="ARBA00022723"/>
    </source>
</evidence>
<evidence type="ECO:0000313" key="10">
    <source>
        <dbReference type="EMBL" id="WBL34790.1"/>
    </source>
</evidence>
<keyword evidence="11" id="KW-1185">Reference proteome</keyword>
<dbReference type="SUPFAM" id="SSF102114">
    <property type="entry name" value="Radical SAM enzymes"/>
    <property type="match status" value="1"/>
</dbReference>
<dbReference type="PANTHER" id="PTHR43020:SF2">
    <property type="entry name" value="MITOCHONDRIAL TRNA METHYLTHIOTRANSFERASE CDK5RAP1"/>
    <property type="match status" value="1"/>
</dbReference>
<dbReference type="NCBIfam" id="TIGR00089">
    <property type="entry name" value="MiaB/RimO family radical SAM methylthiotransferase"/>
    <property type="match status" value="1"/>
</dbReference>
<evidence type="ECO:0000256" key="2">
    <source>
        <dbReference type="ARBA" id="ARBA00022485"/>
    </source>
</evidence>
<evidence type="ECO:0000256" key="1">
    <source>
        <dbReference type="ARBA" id="ARBA00001966"/>
    </source>
</evidence>
<keyword evidence="2" id="KW-0004">4Fe-4S</keyword>
<keyword evidence="6" id="KW-0408">Iron</keyword>
<dbReference type="InterPro" id="IPR006467">
    <property type="entry name" value="MiaB-like_bact"/>
</dbReference>
<dbReference type="InterPro" id="IPR038135">
    <property type="entry name" value="Methylthiotransferase_N_sf"/>
</dbReference>
<evidence type="ECO:0000259" key="9">
    <source>
        <dbReference type="PROSITE" id="PS51918"/>
    </source>
</evidence>
<dbReference type="RefSeq" id="WP_270055318.1">
    <property type="nucleotide sequence ID" value="NZ_CP115149.1"/>
</dbReference>
<reference evidence="10 11" key="1">
    <citation type="journal article" date="2023" name="ISME J.">
        <title>Thermophilic Dehalococcoidia with unusual traits shed light on an unexpected past.</title>
        <authorList>
            <person name="Palmer M."/>
            <person name="Covington J.K."/>
            <person name="Zhou E.M."/>
            <person name="Thomas S.C."/>
            <person name="Habib N."/>
            <person name="Seymour C.O."/>
            <person name="Lai D."/>
            <person name="Johnston J."/>
            <person name="Hashimi A."/>
            <person name="Jiao J.Y."/>
            <person name="Muok A.R."/>
            <person name="Liu L."/>
            <person name="Xian W.D."/>
            <person name="Zhi X.Y."/>
            <person name="Li M.M."/>
            <person name="Silva L.P."/>
            <person name="Bowen B.P."/>
            <person name="Louie K."/>
            <person name="Briegel A."/>
            <person name="Pett-Ridge J."/>
            <person name="Weber P.K."/>
            <person name="Tocheva E.I."/>
            <person name="Woyke T."/>
            <person name="Northen T.R."/>
            <person name="Mayali X."/>
            <person name="Li W.J."/>
            <person name="Hedlund B.P."/>
        </authorList>
    </citation>
    <scope>NUCLEOTIDE SEQUENCE [LARGE SCALE GENOMIC DNA]</scope>
    <source>
        <strain evidence="10 11">YIM 72310</strain>
    </source>
</reference>
<organism evidence="10 11">
    <name type="scientific">Tepidiforma flava</name>
    <dbReference type="NCBI Taxonomy" id="3004094"/>
    <lineage>
        <taxon>Bacteria</taxon>
        <taxon>Bacillati</taxon>
        <taxon>Chloroflexota</taxon>
        <taxon>Tepidiformia</taxon>
        <taxon>Tepidiformales</taxon>
        <taxon>Tepidiformaceae</taxon>
        <taxon>Tepidiforma</taxon>
    </lineage>
</organism>
<dbReference type="InterPro" id="IPR005839">
    <property type="entry name" value="Methylthiotransferase"/>
</dbReference>